<accession>A0A9D9H763</accession>
<dbReference type="EMBL" id="JADIMW010000083">
    <property type="protein sequence ID" value="MBO8438831.1"/>
    <property type="molecule type" value="Genomic_DNA"/>
</dbReference>
<reference evidence="1" key="2">
    <citation type="journal article" date="2021" name="PeerJ">
        <title>Extensive microbial diversity within the chicken gut microbiome revealed by metagenomics and culture.</title>
        <authorList>
            <person name="Gilroy R."/>
            <person name="Ravi A."/>
            <person name="Getino M."/>
            <person name="Pursley I."/>
            <person name="Horton D.L."/>
            <person name="Alikhan N.F."/>
            <person name="Baker D."/>
            <person name="Gharbi K."/>
            <person name="Hall N."/>
            <person name="Watson M."/>
            <person name="Adriaenssens E.M."/>
            <person name="Foster-Nyarko E."/>
            <person name="Jarju S."/>
            <person name="Secka A."/>
            <person name="Antonio M."/>
            <person name="Oren A."/>
            <person name="Chaudhuri R.R."/>
            <person name="La Ragione R."/>
            <person name="Hildebrand F."/>
            <person name="Pallen M.J."/>
        </authorList>
    </citation>
    <scope>NUCLEOTIDE SEQUENCE</scope>
    <source>
        <strain evidence="1">G3-4614</strain>
    </source>
</reference>
<name>A0A9D9H763_9BACT</name>
<gene>
    <name evidence="1" type="ORF">IAC54_08055</name>
</gene>
<evidence type="ECO:0000313" key="2">
    <source>
        <dbReference type="Proteomes" id="UP000823636"/>
    </source>
</evidence>
<dbReference type="AlphaFoldDB" id="A0A9D9H763"/>
<comment type="caution">
    <text evidence="1">The sequence shown here is derived from an EMBL/GenBank/DDBJ whole genome shotgun (WGS) entry which is preliminary data.</text>
</comment>
<organism evidence="1 2">
    <name type="scientific">Candidatus Caccoplasma merdipullorum</name>
    <dbReference type="NCBI Taxonomy" id="2840718"/>
    <lineage>
        <taxon>Bacteria</taxon>
        <taxon>Pseudomonadati</taxon>
        <taxon>Bacteroidota</taxon>
        <taxon>Bacteroidia</taxon>
        <taxon>Bacteroidales</taxon>
        <taxon>Bacteroidaceae</taxon>
        <taxon>Bacteroidaceae incertae sedis</taxon>
        <taxon>Candidatus Caccoplasma</taxon>
    </lineage>
</organism>
<dbReference type="Proteomes" id="UP000823636">
    <property type="component" value="Unassembled WGS sequence"/>
</dbReference>
<reference evidence="1" key="1">
    <citation type="submission" date="2020-10" db="EMBL/GenBank/DDBJ databases">
        <authorList>
            <person name="Gilroy R."/>
        </authorList>
    </citation>
    <scope>NUCLEOTIDE SEQUENCE</scope>
    <source>
        <strain evidence="1">G3-4614</strain>
    </source>
</reference>
<evidence type="ECO:0000313" key="1">
    <source>
        <dbReference type="EMBL" id="MBO8438831.1"/>
    </source>
</evidence>
<protein>
    <submittedName>
        <fullName evidence="1">Uncharacterized protein</fullName>
    </submittedName>
</protein>
<sequence>MKNEEIRKELDEARQAVGGMELTGHSNTLDAWLRAAKACVSVAEKDLAEEHVWEIPSLAKEFMQYAEPLEGYDHLLNELYCAVRRISDTVFEHPRIKLRLLEFRLLIVNRIECMTGYELSESEDLTEEIYGYSRKIALADKGELDNMETVTDGYGRDPIEWTQRWEEVVDEANKETFAALADTPRTPGFCVRFWQERAKILSTRFALTWRTPVEINPDKKFEYEKYPFIAC</sequence>
<proteinExistence type="predicted"/>